<dbReference type="Pfam" id="PF00001">
    <property type="entry name" value="7tm_1"/>
    <property type="match status" value="1"/>
</dbReference>
<dbReference type="InterPro" id="IPR017452">
    <property type="entry name" value="GPCR_Rhodpsn_7TM"/>
</dbReference>
<keyword evidence="4 5" id="KW-0472">Membrane</keyword>
<evidence type="ECO:0000256" key="2">
    <source>
        <dbReference type="ARBA" id="ARBA00022692"/>
    </source>
</evidence>
<dbReference type="PROSITE" id="PS50262">
    <property type="entry name" value="G_PROTEIN_RECEP_F1_2"/>
    <property type="match status" value="1"/>
</dbReference>
<comment type="caution">
    <text evidence="7">The sequence shown here is derived from an EMBL/GenBank/DDBJ whole genome shotgun (WGS) entry which is preliminary data.</text>
</comment>
<keyword evidence="2 5" id="KW-0812">Transmembrane</keyword>
<evidence type="ECO:0000256" key="3">
    <source>
        <dbReference type="ARBA" id="ARBA00022989"/>
    </source>
</evidence>
<evidence type="ECO:0000256" key="4">
    <source>
        <dbReference type="ARBA" id="ARBA00023136"/>
    </source>
</evidence>
<keyword evidence="7" id="KW-0675">Receptor</keyword>
<reference evidence="7 8" key="1">
    <citation type="journal article" date="2021" name="Elife">
        <title>Chloroplast acquisition without the gene transfer in kleptoplastic sea slugs, Plakobranchus ocellatus.</title>
        <authorList>
            <person name="Maeda T."/>
            <person name="Takahashi S."/>
            <person name="Yoshida T."/>
            <person name="Shimamura S."/>
            <person name="Takaki Y."/>
            <person name="Nagai Y."/>
            <person name="Toyoda A."/>
            <person name="Suzuki Y."/>
            <person name="Arimoto A."/>
            <person name="Ishii H."/>
            <person name="Satoh N."/>
            <person name="Nishiyama T."/>
            <person name="Hasebe M."/>
            <person name="Maruyama T."/>
            <person name="Minagawa J."/>
            <person name="Obokata J."/>
            <person name="Shigenobu S."/>
        </authorList>
    </citation>
    <scope>NUCLEOTIDE SEQUENCE [LARGE SCALE GENOMIC DNA]</scope>
</reference>
<evidence type="ECO:0000259" key="6">
    <source>
        <dbReference type="PROSITE" id="PS50262"/>
    </source>
</evidence>
<comment type="subcellular location">
    <subcellularLocation>
        <location evidence="1">Membrane</location>
    </subcellularLocation>
</comment>
<proteinExistence type="predicted"/>
<dbReference type="SUPFAM" id="SSF81321">
    <property type="entry name" value="Family A G protein-coupled receptor-like"/>
    <property type="match status" value="1"/>
</dbReference>
<dbReference type="InterPro" id="IPR052954">
    <property type="entry name" value="GPCR-Ligand_Int"/>
</dbReference>
<organism evidence="7 8">
    <name type="scientific">Elysia marginata</name>
    <dbReference type="NCBI Taxonomy" id="1093978"/>
    <lineage>
        <taxon>Eukaryota</taxon>
        <taxon>Metazoa</taxon>
        <taxon>Spiralia</taxon>
        <taxon>Lophotrochozoa</taxon>
        <taxon>Mollusca</taxon>
        <taxon>Gastropoda</taxon>
        <taxon>Heterobranchia</taxon>
        <taxon>Euthyneura</taxon>
        <taxon>Panpulmonata</taxon>
        <taxon>Sacoglossa</taxon>
        <taxon>Placobranchoidea</taxon>
        <taxon>Plakobranchidae</taxon>
        <taxon>Elysia</taxon>
    </lineage>
</organism>
<protein>
    <submittedName>
        <fullName evidence="7">Peptide receptor GPCR</fullName>
    </submittedName>
</protein>
<dbReference type="AlphaFoldDB" id="A0AAV4FUG0"/>
<evidence type="ECO:0000313" key="8">
    <source>
        <dbReference type="Proteomes" id="UP000762676"/>
    </source>
</evidence>
<evidence type="ECO:0000313" key="7">
    <source>
        <dbReference type="EMBL" id="GFR76892.1"/>
    </source>
</evidence>
<keyword evidence="8" id="KW-1185">Reference proteome</keyword>
<dbReference type="InterPro" id="IPR000276">
    <property type="entry name" value="GPCR_Rhodpsn"/>
</dbReference>
<sequence>MTILPLMALVVLNTLIILEIRRSSRFLRTFLSADRRVQTAVSNEELKITMMLVAVIMAFFVCNTPYMVYNIMIATMDYDTVDNSELVRQPGFRYFKLVCHTLLAVRSSCNFVLYCWFSEKFRATFQRVFSTLCSMPGSRPYHLAPHGPVNGAGVGGAGHFRGRSVGGFGFGSYKTCPGARRTDSRYANSLSHTSNTTINRSLTVNYGRETTC</sequence>
<dbReference type="Proteomes" id="UP000762676">
    <property type="component" value="Unassembled WGS sequence"/>
</dbReference>
<evidence type="ECO:0000256" key="1">
    <source>
        <dbReference type="ARBA" id="ARBA00004370"/>
    </source>
</evidence>
<name>A0AAV4FUG0_9GAST</name>
<feature type="domain" description="G-protein coupled receptors family 1 profile" evidence="6">
    <location>
        <begin position="1"/>
        <end position="114"/>
    </location>
</feature>
<dbReference type="PANTHER" id="PTHR46641:SF2">
    <property type="entry name" value="FMRFAMIDE RECEPTOR"/>
    <property type="match status" value="1"/>
</dbReference>
<evidence type="ECO:0000256" key="5">
    <source>
        <dbReference type="SAM" id="Phobius"/>
    </source>
</evidence>
<keyword evidence="3 5" id="KW-1133">Transmembrane helix</keyword>
<dbReference type="EMBL" id="BMAT01008049">
    <property type="protein sequence ID" value="GFR76892.1"/>
    <property type="molecule type" value="Genomic_DNA"/>
</dbReference>
<feature type="transmembrane region" description="Helical" evidence="5">
    <location>
        <begin position="48"/>
        <end position="74"/>
    </location>
</feature>
<dbReference type="PANTHER" id="PTHR46641">
    <property type="entry name" value="FMRFAMIDE RECEPTOR-RELATED"/>
    <property type="match status" value="1"/>
</dbReference>
<dbReference type="GO" id="GO:0016020">
    <property type="term" value="C:membrane"/>
    <property type="evidence" value="ECO:0007669"/>
    <property type="project" value="UniProtKB-SubCell"/>
</dbReference>
<accession>A0AAV4FUG0</accession>
<dbReference type="Gene3D" id="1.20.1070.10">
    <property type="entry name" value="Rhodopsin 7-helix transmembrane proteins"/>
    <property type="match status" value="1"/>
</dbReference>
<dbReference type="GO" id="GO:0004930">
    <property type="term" value="F:G protein-coupled receptor activity"/>
    <property type="evidence" value="ECO:0007669"/>
    <property type="project" value="InterPro"/>
</dbReference>
<gene>
    <name evidence="7" type="ORF">ElyMa_003954000</name>
</gene>